<evidence type="ECO:0000256" key="2">
    <source>
        <dbReference type="ARBA" id="ARBA00023125"/>
    </source>
</evidence>
<evidence type="ECO:0000256" key="3">
    <source>
        <dbReference type="ARBA" id="ARBA00023163"/>
    </source>
</evidence>
<dbReference type="PANTHER" id="PTHR30055:SF234">
    <property type="entry name" value="HTH-TYPE TRANSCRIPTIONAL REGULATOR BETI"/>
    <property type="match status" value="1"/>
</dbReference>
<feature type="domain" description="HTH tetR-type" evidence="5">
    <location>
        <begin position="7"/>
        <end position="66"/>
    </location>
</feature>
<evidence type="ECO:0000256" key="1">
    <source>
        <dbReference type="ARBA" id="ARBA00023015"/>
    </source>
</evidence>
<dbReference type="RefSeq" id="WP_208238671.1">
    <property type="nucleotide sequence ID" value="NZ_JAGEPF010000005.1"/>
</dbReference>
<organism evidence="6 7">
    <name type="scientific">Actinomadura violacea</name>
    <dbReference type="NCBI Taxonomy" id="2819934"/>
    <lineage>
        <taxon>Bacteria</taxon>
        <taxon>Bacillati</taxon>
        <taxon>Actinomycetota</taxon>
        <taxon>Actinomycetes</taxon>
        <taxon>Streptosporangiales</taxon>
        <taxon>Thermomonosporaceae</taxon>
        <taxon>Actinomadura</taxon>
    </lineage>
</organism>
<keyword evidence="3" id="KW-0804">Transcription</keyword>
<protein>
    <submittedName>
        <fullName evidence="6">Helix-turn-helix transcriptional regulator</fullName>
    </submittedName>
</protein>
<accession>A0ABS3RLA4</accession>
<dbReference type="Proteomes" id="UP000680206">
    <property type="component" value="Unassembled WGS sequence"/>
</dbReference>
<dbReference type="EMBL" id="JAGEPF010000005">
    <property type="protein sequence ID" value="MBO2457520.1"/>
    <property type="molecule type" value="Genomic_DNA"/>
</dbReference>
<dbReference type="InterPro" id="IPR009057">
    <property type="entry name" value="Homeodomain-like_sf"/>
</dbReference>
<dbReference type="PANTHER" id="PTHR30055">
    <property type="entry name" value="HTH-TYPE TRANSCRIPTIONAL REGULATOR RUTR"/>
    <property type="match status" value="1"/>
</dbReference>
<dbReference type="InterPro" id="IPR001647">
    <property type="entry name" value="HTH_TetR"/>
</dbReference>
<keyword evidence="7" id="KW-1185">Reference proteome</keyword>
<name>A0ABS3RLA4_9ACTN</name>
<dbReference type="Pfam" id="PF00440">
    <property type="entry name" value="TetR_N"/>
    <property type="match status" value="1"/>
</dbReference>
<reference evidence="6 7" key="1">
    <citation type="submission" date="2021-03" db="EMBL/GenBank/DDBJ databases">
        <title>Actinomadura violae sp. nov., isolated from lichen in Thailand.</title>
        <authorList>
            <person name="Kanchanasin P."/>
            <person name="Saeng-In P."/>
            <person name="Phongsopitanun W."/>
            <person name="Yuki M."/>
            <person name="Kudo T."/>
            <person name="Ohkuma M."/>
            <person name="Tanasupawat S."/>
        </authorList>
    </citation>
    <scope>NUCLEOTIDE SEQUENCE [LARGE SCALE GENOMIC DNA]</scope>
    <source>
        <strain evidence="6 7">LCR2-06</strain>
    </source>
</reference>
<dbReference type="SUPFAM" id="SSF46689">
    <property type="entry name" value="Homeodomain-like"/>
    <property type="match status" value="1"/>
</dbReference>
<keyword evidence="1" id="KW-0805">Transcription regulation</keyword>
<dbReference type="InterPro" id="IPR050109">
    <property type="entry name" value="HTH-type_TetR-like_transc_reg"/>
</dbReference>
<dbReference type="PROSITE" id="PS50977">
    <property type="entry name" value="HTH_TETR_2"/>
    <property type="match status" value="1"/>
</dbReference>
<evidence type="ECO:0000313" key="6">
    <source>
        <dbReference type="EMBL" id="MBO2457520.1"/>
    </source>
</evidence>
<proteinExistence type="predicted"/>
<evidence type="ECO:0000313" key="7">
    <source>
        <dbReference type="Proteomes" id="UP000680206"/>
    </source>
</evidence>
<sequence>MGISDAERNRRAILDTAAGMFAEQGMRLTLEQIAKAAGIGVGTIYRRFPTLDALIDELVGERIRWWADHVTEGRPGAPAASPSDDQCRWSVGRARCSV</sequence>
<dbReference type="PRINTS" id="PR00455">
    <property type="entry name" value="HTHTETR"/>
</dbReference>
<evidence type="ECO:0000256" key="4">
    <source>
        <dbReference type="PROSITE-ProRule" id="PRU00335"/>
    </source>
</evidence>
<comment type="caution">
    <text evidence="6">The sequence shown here is derived from an EMBL/GenBank/DDBJ whole genome shotgun (WGS) entry which is preliminary data.</text>
</comment>
<feature type="DNA-binding region" description="H-T-H motif" evidence="4">
    <location>
        <begin position="29"/>
        <end position="48"/>
    </location>
</feature>
<gene>
    <name evidence="6" type="ORF">J4709_08040</name>
</gene>
<dbReference type="Gene3D" id="1.10.357.10">
    <property type="entry name" value="Tetracycline Repressor, domain 2"/>
    <property type="match status" value="1"/>
</dbReference>
<evidence type="ECO:0000259" key="5">
    <source>
        <dbReference type="PROSITE" id="PS50977"/>
    </source>
</evidence>
<keyword evidence="2 4" id="KW-0238">DNA-binding</keyword>